<dbReference type="InterPro" id="IPR032675">
    <property type="entry name" value="LRR_dom_sf"/>
</dbReference>
<evidence type="ECO:0000256" key="1">
    <source>
        <dbReference type="ARBA" id="ARBA00004430"/>
    </source>
</evidence>
<evidence type="ECO:0000313" key="4">
    <source>
        <dbReference type="Proteomes" id="UP000054498"/>
    </source>
</evidence>
<name>A0A0D2N5A3_9CHLO</name>
<dbReference type="AlphaFoldDB" id="A0A0D2N5A3"/>
<accession>A0A0D2N5A3</accession>
<keyword evidence="4" id="KW-1185">Reference proteome</keyword>
<dbReference type="EMBL" id="KK101369">
    <property type="protein sequence ID" value="KIZ01131.1"/>
    <property type="molecule type" value="Genomic_DNA"/>
</dbReference>
<feature type="region of interest" description="Disordered" evidence="2">
    <location>
        <begin position="1"/>
        <end position="20"/>
    </location>
</feature>
<dbReference type="RefSeq" id="XP_013900150.1">
    <property type="nucleotide sequence ID" value="XM_014044696.1"/>
</dbReference>
<evidence type="ECO:0000313" key="3">
    <source>
        <dbReference type="EMBL" id="KIZ01131.1"/>
    </source>
</evidence>
<sequence>MSGDDDPAHPAADAAAGGGVVRGAGPPERLLQQITHLEIQGGLHWPYLQHNILERLPNLTHLVAGGSRYPENAADDADAAARAIGILSACVLGHRLQSVFAPNLVINHRTHASLSRLPCLSELVADCIDEQWQDPCLLELTSLTRLWLARSRGTWKLGANLAQAELSLEELTNMDLSPATADKLALAAPRLQRLAFCSATSGRGAWGVPVTHAFQNVTHLSIQVCEGFVSVHLKPRFPALEHLAIVAALDVPSDDDADGDDGGARLDIASLLSGLTGLRSLALERLEVGWITPLARDAIAAMTRLEQLGVAVDVDDPASLAWLARVTTAVSLTLAPATATMHDDDSQPARVSLALEAAAHLPRLASLVLMVPLSTLPSAYPTSWELAPFLRFARGTTSLRTLEFRDMPLPPHALLCVLAAHLGLKAVEFSWGPATEGDMTRTAEVADLSADSCSAGGPSMLWHVTERDPWKCRACSWKLPAFEW</sequence>
<reference evidence="3 4" key="1">
    <citation type="journal article" date="2013" name="BMC Genomics">
        <title>Reconstruction of the lipid metabolism for the microalga Monoraphidium neglectum from its genome sequence reveals characteristics suitable for biofuel production.</title>
        <authorList>
            <person name="Bogen C."/>
            <person name="Al-Dilaimi A."/>
            <person name="Albersmeier A."/>
            <person name="Wichmann J."/>
            <person name="Grundmann M."/>
            <person name="Rupp O."/>
            <person name="Lauersen K.J."/>
            <person name="Blifernez-Klassen O."/>
            <person name="Kalinowski J."/>
            <person name="Goesmann A."/>
            <person name="Mussgnug J.H."/>
            <person name="Kruse O."/>
        </authorList>
    </citation>
    <scope>NUCLEOTIDE SEQUENCE [LARGE SCALE GENOMIC DNA]</scope>
    <source>
        <strain evidence="3 4">SAG 48.87</strain>
    </source>
</reference>
<dbReference type="SUPFAM" id="SSF52047">
    <property type="entry name" value="RNI-like"/>
    <property type="match status" value="1"/>
</dbReference>
<evidence type="ECO:0000256" key="2">
    <source>
        <dbReference type="SAM" id="MobiDB-lite"/>
    </source>
</evidence>
<dbReference type="GO" id="GO:0005930">
    <property type="term" value="C:axoneme"/>
    <property type="evidence" value="ECO:0007669"/>
    <property type="project" value="UniProtKB-SubCell"/>
</dbReference>
<proteinExistence type="predicted"/>
<dbReference type="KEGG" id="mng:MNEG_6829"/>
<dbReference type="Gene3D" id="3.80.10.10">
    <property type="entry name" value="Ribonuclease Inhibitor"/>
    <property type="match status" value="1"/>
</dbReference>
<dbReference type="GeneID" id="25739705"/>
<gene>
    <name evidence="3" type="ORF">MNEG_6829</name>
</gene>
<organism evidence="3 4">
    <name type="scientific">Monoraphidium neglectum</name>
    <dbReference type="NCBI Taxonomy" id="145388"/>
    <lineage>
        <taxon>Eukaryota</taxon>
        <taxon>Viridiplantae</taxon>
        <taxon>Chlorophyta</taxon>
        <taxon>core chlorophytes</taxon>
        <taxon>Chlorophyceae</taxon>
        <taxon>CS clade</taxon>
        <taxon>Sphaeropleales</taxon>
        <taxon>Selenastraceae</taxon>
        <taxon>Monoraphidium</taxon>
    </lineage>
</organism>
<dbReference type="Proteomes" id="UP000054498">
    <property type="component" value="Unassembled WGS sequence"/>
</dbReference>
<protein>
    <submittedName>
        <fullName evidence="3">Uncharacterized protein</fullName>
    </submittedName>
</protein>
<comment type="subcellular location">
    <subcellularLocation>
        <location evidence="1">Cytoplasm</location>
        <location evidence="1">Cytoskeleton</location>
        <location evidence="1">Cilium axoneme</location>
    </subcellularLocation>
</comment>